<evidence type="ECO:0000256" key="1">
    <source>
        <dbReference type="SAM" id="SignalP"/>
    </source>
</evidence>
<protein>
    <submittedName>
        <fullName evidence="2">Uncharacterized protein</fullName>
    </submittedName>
</protein>
<keyword evidence="1" id="KW-0732">Signal</keyword>
<feature type="chain" id="PRO_5046290248" evidence="1">
    <location>
        <begin position="20"/>
        <end position="1215"/>
    </location>
</feature>
<keyword evidence="3" id="KW-1185">Reference proteome</keyword>
<dbReference type="RefSeq" id="WP_264532535.1">
    <property type="nucleotide sequence ID" value="NZ_CP092332.1"/>
</dbReference>
<organism evidence="2 3">
    <name type="scientific">Flavobacterium keumense</name>
    <dbReference type="NCBI Taxonomy" id="1306518"/>
    <lineage>
        <taxon>Bacteria</taxon>
        <taxon>Pseudomonadati</taxon>
        <taxon>Bacteroidota</taxon>
        <taxon>Flavobacteriia</taxon>
        <taxon>Flavobacteriales</taxon>
        <taxon>Flavobacteriaceae</taxon>
        <taxon>Flavobacterium</taxon>
    </lineage>
</organism>
<dbReference type="Proteomes" id="UP001232117">
    <property type="component" value="Chromosome"/>
</dbReference>
<dbReference type="EMBL" id="CP092332">
    <property type="protein sequence ID" value="WGK94750.1"/>
    <property type="molecule type" value="Genomic_DNA"/>
</dbReference>
<name>A0ABY8N531_9FLAO</name>
<reference evidence="2 3" key="1">
    <citation type="submission" date="2023-06" db="EMBL/GenBank/DDBJ databases">
        <title>Complete Genome Sequence of Flavobacterium keumense K3R-10.</title>
        <authorList>
            <person name="Jeong H."/>
            <person name="Jhang S.Y."/>
            <person name="Kim J.N."/>
        </authorList>
    </citation>
    <scope>NUCLEOTIDE SEQUENCE [LARGE SCALE GENOMIC DNA]</scope>
    <source>
        <strain evidence="2 3">K3R-10</strain>
    </source>
</reference>
<evidence type="ECO:0000313" key="2">
    <source>
        <dbReference type="EMBL" id="WGK94750.1"/>
    </source>
</evidence>
<gene>
    <name evidence="2" type="ORF">MG292_00555</name>
</gene>
<dbReference type="Pfam" id="PF19264">
    <property type="entry name" value="DUF5907"/>
    <property type="match status" value="1"/>
</dbReference>
<proteinExistence type="predicted"/>
<dbReference type="InterPro" id="IPR045571">
    <property type="entry name" value="DUF5907"/>
</dbReference>
<feature type="signal peptide" evidence="1">
    <location>
        <begin position="1"/>
        <end position="19"/>
    </location>
</feature>
<evidence type="ECO:0000313" key="3">
    <source>
        <dbReference type="Proteomes" id="UP001232117"/>
    </source>
</evidence>
<sequence>MNMKVYFFLLFLFCSSVYSQRGIAYQAVIMNPDNEELPGRNNVNAFLLDKEICLRFTIYSNGNIDYEEIIKTKTDRYGIVNVIIGSGISTLSGQKIELIDWTVLNKILKVELDISNECLNFIEISSGPFSIVPYSFSSLNSVVSNPLITSGTGTKITYDQKGLVLKGEVATTEDINETPNKFFLLSSEKQKISNLSGVNTGDETDSTIRQKIGIENVIFPSRGALVAKDDISFFSTLPISTSVQSALNLKEDTANKSNDSNLGVSDKLFPTQNAVKTYVDGNVTTLNNAITAEAATARAAELANVTAIGLKEDTANKSNDSNLGASDKLFPTQNAVKTYVDGNVTTLNNAITAEAATARAAELANVTAIGLKEDTANKSNDSNLGASDKLFPTQNAVKTYVDGNVTTLNNAIIAEAATARAAELANVTAIGLKEDTANKSNDSNLGVSDKLFPTQNAVKTYVDGNVTTLNNAITAEAATARAAELANVTAIGLKEDTANKSNDSNLGASDKLFPTQNAVKTYVDGNVTTLNNAIIAEAATARAAELANVTAIGLKEDTANKSNDSNLGASDKLFPTQNAVKTYVDGNVTTLNNAIIAEAATARAAELANVTAIGLKEDTANKSNDSNLGASDKLFPTQNAVKTYVDGNVTTLNNAIIAEAATARAAELANVTAIGLKEDTANKSNDSNLGASDKLFPTQNAVKTYVDGNVTTLNNAIIAEAATARAAELANVTAIGLKEDTANKSNDSNLGASDKLFPTQNAVKVYTDSKVVNGITDAVTTSAPSQNAVFDALDLKLDKAKLGASGGAASLDSSGKVPFSQIPSISFSSVNVVNDESEMLSLTSAVKGSIAIRTDNTKNYVLASSDPTVLSNWVELVTPDSPVKSVNGKLGTVVLSPSDITLGNVDNTSDKNKPISDLTQSALDNKANLNNPTFTGNVTADFFFGDGSNLINIKSATNSTKATNIDGGLDGEILYQIKPSTTSFIPSGSTGQILKSNGTLAPSWVDSNSLSINIPNATDVATGGVKISGDLTGSTFDNLTIANDKIITSKLLDSNVTYSKIQNVSPNRILGNTSSSSTSIQEIELTGSGKVVLNDSPTFINPSLGNATATSIFTSGLTLGYKEVSASTYQVATDDAHYIKFLTSGTSVILPSAVGIPGRRFVFTADLKIVVFQAKSGETIDKLSVFTFANDVINSILVVFSDGANWVIESSKTKN</sequence>
<accession>A0ABY8N531</accession>